<organism evidence="4 5">
    <name type="scientific">Legionella lansingensis</name>
    <dbReference type="NCBI Taxonomy" id="45067"/>
    <lineage>
        <taxon>Bacteria</taxon>
        <taxon>Pseudomonadati</taxon>
        <taxon>Pseudomonadota</taxon>
        <taxon>Gammaproteobacteria</taxon>
        <taxon>Legionellales</taxon>
        <taxon>Legionellaceae</taxon>
        <taxon>Legionella</taxon>
    </lineage>
</organism>
<evidence type="ECO:0000313" key="5">
    <source>
        <dbReference type="Proteomes" id="UP000054869"/>
    </source>
</evidence>
<evidence type="ECO:0000256" key="2">
    <source>
        <dbReference type="SAM" id="SignalP"/>
    </source>
</evidence>
<dbReference type="PATRIC" id="fig|45067.4.peg.776"/>
<dbReference type="AlphaFoldDB" id="A0A0W0VTW6"/>
<dbReference type="InterPro" id="IPR039567">
    <property type="entry name" value="Gly-zipper"/>
</dbReference>
<evidence type="ECO:0000256" key="1">
    <source>
        <dbReference type="SAM" id="Phobius"/>
    </source>
</evidence>
<gene>
    <name evidence="4" type="ORF">Llan_0746</name>
</gene>
<comment type="caution">
    <text evidence="4">The sequence shown here is derived from an EMBL/GenBank/DDBJ whole genome shotgun (WGS) entry which is preliminary data.</text>
</comment>
<dbReference type="EMBL" id="LNYI01000012">
    <property type="protein sequence ID" value="KTD23611.1"/>
    <property type="molecule type" value="Genomic_DNA"/>
</dbReference>
<feature type="transmembrane region" description="Helical" evidence="1">
    <location>
        <begin position="37"/>
        <end position="61"/>
    </location>
</feature>
<feature type="signal peptide" evidence="2">
    <location>
        <begin position="1"/>
        <end position="19"/>
    </location>
</feature>
<dbReference type="RefSeq" id="WP_028372704.1">
    <property type="nucleotide sequence ID" value="NZ_CAAAJD010000006.1"/>
</dbReference>
<proteinExistence type="predicted"/>
<reference evidence="4 5" key="1">
    <citation type="submission" date="2015-11" db="EMBL/GenBank/DDBJ databases">
        <title>Genomic analysis of 38 Legionella species identifies large and diverse effector repertoires.</title>
        <authorList>
            <person name="Burstein D."/>
            <person name="Amaro F."/>
            <person name="Zusman T."/>
            <person name="Lifshitz Z."/>
            <person name="Cohen O."/>
            <person name="Gilbert J.A."/>
            <person name="Pupko T."/>
            <person name="Shuman H.A."/>
            <person name="Segal G."/>
        </authorList>
    </citation>
    <scope>NUCLEOTIDE SEQUENCE [LARGE SCALE GENOMIC DNA]</scope>
    <source>
        <strain evidence="4 5">ATCC 49751</strain>
    </source>
</reference>
<keyword evidence="2" id="KW-0732">Signal</keyword>
<keyword evidence="1" id="KW-0812">Transmembrane</keyword>
<dbReference type="STRING" id="45067.Llan_0746"/>
<keyword evidence="1" id="KW-0472">Membrane</keyword>
<keyword evidence="1" id="KW-1133">Transmembrane helix</keyword>
<feature type="chain" id="PRO_5006915124" description="Glycine zipper domain-containing protein" evidence="2">
    <location>
        <begin position="20"/>
        <end position="82"/>
    </location>
</feature>
<feature type="domain" description="Glycine zipper" evidence="3">
    <location>
        <begin position="26"/>
        <end position="70"/>
    </location>
</feature>
<dbReference type="Proteomes" id="UP000054869">
    <property type="component" value="Unassembled WGS sequence"/>
</dbReference>
<evidence type="ECO:0000313" key="4">
    <source>
        <dbReference type="EMBL" id="KTD23611.1"/>
    </source>
</evidence>
<sequence length="82" mass="8542">MKKLIYVMFFLGLSTMGLVSCTPTQVGTATGAAAGAGIGYAVSGDAGGALIGAGAGGLLGYAIGREEERRRCWWSYGRYYCY</sequence>
<dbReference type="PROSITE" id="PS51257">
    <property type="entry name" value="PROKAR_LIPOPROTEIN"/>
    <property type="match status" value="1"/>
</dbReference>
<dbReference type="Pfam" id="PF13488">
    <property type="entry name" value="Gly-zipper_Omp"/>
    <property type="match status" value="1"/>
</dbReference>
<keyword evidence="5" id="KW-1185">Reference proteome</keyword>
<accession>A0A0W0VTW6</accession>
<name>A0A0W0VTW6_9GAMM</name>
<protein>
    <recommendedName>
        <fullName evidence="3">Glycine zipper domain-containing protein</fullName>
    </recommendedName>
</protein>
<evidence type="ECO:0000259" key="3">
    <source>
        <dbReference type="Pfam" id="PF13488"/>
    </source>
</evidence>